<dbReference type="KEGG" id="mend:L6E24_05670"/>
<sequence>MQLPRGRFERFVRDVTIKEIVDELGKGNFSGCCSGIFGDTQGEIIFQNGEIVLAESMNNSGFNVIADFSARPDDPATVELSVYSESQIKLSKEFNSKFMVISEEKREVIKRDSPDKSRILKKERPESDKTLKTADKKRDDKIRSKSTPQPSDEDEIILKLNDSEIESITRDFRSNISDILKKVNLDHLIEIKK</sequence>
<evidence type="ECO:0008006" key="4">
    <source>
        <dbReference type="Google" id="ProtNLM"/>
    </source>
</evidence>
<dbReference type="Proteomes" id="UP001060368">
    <property type="component" value="Chromosome"/>
</dbReference>
<gene>
    <name evidence="2" type="ORF">L6E24_05670</name>
</gene>
<proteinExistence type="predicted"/>
<reference evidence="2" key="1">
    <citation type="submission" date="2022-04" db="EMBL/GenBank/DDBJ databases">
        <title>Complete genome of Methanoplanus endosymbiosus DSM 3599.</title>
        <authorList>
            <person name="Chen S.-C."/>
            <person name="You Y.-T."/>
            <person name="Zhou Y.-Z."/>
            <person name="Lai M.-C."/>
        </authorList>
    </citation>
    <scope>NUCLEOTIDE SEQUENCE</scope>
    <source>
        <strain evidence="2">DSM 3599</strain>
    </source>
</reference>
<dbReference type="GeneID" id="74307166"/>
<evidence type="ECO:0000256" key="1">
    <source>
        <dbReference type="SAM" id="MobiDB-lite"/>
    </source>
</evidence>
<evidence type="ECO:0000313" key="2">
    <source>
        <dbReference type="EMBL" id="UUX93606.1"/>
    </source>
</evidence>
<keyword evidence="3" id="KW-1185">Reference proteome</keyword>
<feature type="compositionally biased region" description="Basic and acidic residues" evidence="1">
    <location>
        <begin position="112"/>
        <end position="143"/>
    </location>
</feature>
<dbReference type="EMBL" id="CP096115">
    <property type="protein sequence ID" value="UUX93606.1"/>
    <property type="molecule type" value="Genomic_DNA"/>
</dbReference>
<dbReference type="RefSeq" id="WP_257743743.1">
    <property type="nucleotide sequence ID" value="NZ_CP096115.1"/>
</dbReference>
<evidence type="ECO:0000313" key="3">
    <source>
        <dbReference type="Proteomes" id="UP001060368"/>
    </source>
</evidence>
<name>A0A9E7PRE3_9EURY</name>
<dbReference type="AlphaFoldDB" id="A0A9E7PRE3"/>
<organism evidence="2 3">
    <name type="scientific">Methanoplanus endosymbiosus</name>
    <dbReference type="NCBI Taxonomy" id="33865"/>
    <lineage>
        <taxon>Archaea</taxon>
        <taxon>Methanobacteriati</taxon>
        <taxon>Methanobacteriota</taxon>
        <taxon>Stenosarchaea group</taxon>
        <taxon>Methanomicrobia</taxon>
        <taxon>Methanomicrobiales</taxon>
        <taxon>Methanomicrobiaceae</taxon>
        <taxon>Methanoplanus</taxon>
    </lineage>
</organism>
<feature type="region of interest" description="Disordered" evidence="1">
    <location>
        <begin position="112"/>
        <end position="157"/>
    </location>
</feature>
<accession>A0A9E7PRE3</accession>
<protein>
    <recommendedName>
        <fullName evidence="4">DUF2226 domain-containing protein</fullName>
    </recommendedName>
</protein>